<protein>
    <submittedName>
        <fullName evidence="2">Uncharacterized protein</fullName>
    </submittedName>
</protein>
<name>A0A0C3DQT7_OIDMZ</name>
<feature type="region of interest" description="Disordered" evidence="1">
    <location>
        <begin position="353"/>
        <end position="375"/>
    </location>
</feature>
<reference evidence="2 3" key="1">
    <citation type="submission" date="2014-04" db="EMBL/GenBank/DDBJ databases">
        <authorList>
            <consortium name="DOE Joint Genome Institute"/>
            <person name="Kuo A."/>
            <person name="Martino E."/>
            <person name="Perotto S."/>
            <person name="Kohler A."/>
            <person name="Nagy L.G."/>
            <person name="Floudas D."/>
            <person name="Copeland A."/>
            <person name="Barry K.W."/>
            <person name="Cichocki N."/>
            <person name="Veneault-Fourrey C."/>
            <person name="LaButti K."/>
            <person name="Lindquist E.A."/>
            <person name="Lipzen A."/>
            <person name="Lundell T."/>
            <person name="Morin E."/>
            <person name="Murat C."/>
            <person name="Sun H."/>
            <person name="Tunlid A."/>
            <person name="Henrissat B."/>
            <person name="Grigoriev I.V."/>
            <person name="Hibbett D.S."/>
            <person name="Martin F."/>
            <person name="Nordberg H.P."/>
            <person name="Cantor M.N."/>
            <person name="Hua S.X."/>
        </authorList>
    </citation>
    <scope>NUCLEOTIDE SEQUENCE [LARGE SCALE GENOMIC DNA]</scope>
    <source>
        <strain evidence="2 3">Zn</strain>
    </source>
</reference>
<dbReference type="AlphaFoldDB" id="A0A0C3DQT7"/>
<evidence type="ECO:0000256" key="1">
    <source>
        <dbReference type="SAM" id="MobiDB-lite"/>
    </source>
</evidence>
<sequence>MPNEQSLRAEAAGRIPPLVSHASIPRSKGQRGGRGVCLPVRPSSRVRPLSVDPLGPSADGRKLALALALDGGPPWSVFNGGKQSARFDSLTAPVGTEFLAATPDDEKMSLARGDSVAWWSGGVAADHSDLRLFSWRPKLRAAPHRAEGRNAFTRPGICNSVSPSSPVLFPCRYSIIHIARMQQVPSPPSAAGENGAHPGCVAQPSPVHGMQPNDVPCAVRRCGHGWSPHLPMPAQPRPAPPSTTGGGARRSALRDARLSLQERVPQKGDRRLAPALIGEGSGIWWSSASRSWMMLQYNRAAPWGSQPALAAHCKRPGPGAGSGEEAWRAGSGKTAAPDARHECSQAVCERVEGYSEEGKPTPHRGPAGGGGMARPGVQHRIPPSWFMGPINEVGGTVALLDGEEIKM</sequence>
<feature type="region of interest" description="Disordered" evidence="1">
    <location>
        <begin position="1"/>
        <end position="42"/>
    </location>
</feature>
<feature type="compositionally biased region" description="Pro residues" evidence="1">
    <location>
        <begin position="230"/>
        <end position="241"/>
    </location>
</feature>
<dbReference type="InParanoid" id="A0A0C3DQT7"/>
<reference evidence="3" key="2">
    <citation type="submission" date="2015-01" db="EMBL/GenBank/DDBJ databases">
        <title>Evolutionary Origins and Diversification of the Mycorrhizal Mutualists.</title>
        <authorList>
            <consortium name="DOE Joint Genome Institute"/>
            <consortium name="Mycorrhizal Genomics Consortium"/>
            <person name="Kohler A."/>
            <person name="Kuo A."/>
            <person name="Nagy L.G."/>
            <person name="Floudas D."/>
            <person name="Copeland A."/>
            <person name="Barry K.W."/>
            <person name="Cichocki N."/>
            <person name="Veneault-Fourrey C."/>
            <person name="LaButti K."/>
            <person name="Lindquist E.A."/>
            <person name="Lipzen A."/>
            <person name="Lundell T."/>
            <person name="Morin E."/>
            <person name="Murat C."/>
            <person name="Riley R."/>
            <person name="Ohm R."/>
            <person name="Sun H."/>
            <person name="Tunlid A."/>
            <person name="Henrissat B."/>
            <person name="Grigoriev I.V."/>
            <person name="Hibbett D.S."/>
            <person name="Martin F."/>
        </authorList>
    </citation>
    <scope>NUCLEOTIDE SEQUENCE [LARGE SCALE GENOMIC DNA]</scope>
    <source>
        <strain evidence="3">Zn</strain>
    </source>
</reference>
<dbReference type="Proteomes" id="UP000054321">
    <property type="component" value="Unassembled WGS sequence"/>
</dbReference>
<keyword evidence="3" id="KW-1185">Reference proteome</keyword>
<organism evidence="2 3">
    <name type="scientific">Oidiodendron maius (strain Zn)</name>
    <dbReference type="NCBI Taxonomy" id="913774"/>
    <lineage>
        <taxon>Eukaryota</taxon>
        <taxon>Fungi</taxon>
        <taxon>Dikarya</taxon>
        <taxon>Ascomycota</taxon>
        <taxon>Pezizomycotina</taxon>
        <taxon>Leotiomycetes</taxon>
        <taxon>Leotiomycetes incertae sedis</taxon>
        <taxon>Myxotrichaceae</taxon>
        <taxon>Oidiodendron</taxon>
    </lineage>
</organism>
<gene>
    <name evidence="2" type="ORF">OIDMADRAFT_50277</name>
</gene>
<feature type="region of interest" description="Disordered" evidence="1">
    <location>
        <begin position="228"/>
        <end position="252"/>
    </location>
</feature>
<feature type="region of interest" description="Disordered" evidence="1">
    <location>
        <begin position="314"/>
        <end position="338"/>
    </location>
</feature>
<proteinExistence type="predicted"/>
<accession>A0A0C3DQT7</accession>
<dbReference type="EMBL" id="KN832872">
    <property type="protein sequence ID" value="KIN04413.1"/>
    <property type="molecule type" value="Genomic_DNA"/>
</dbReference>
<evidence type="ECO:0000313" key="3">
    <source>
        <dbReference type="Proteomes" id="UP000054321"/>
    </source>
</evidence>
<dbReference type="HOGENOM" id="CLU_676339_0_0_1"/>
<evidence type="ECO:0000313" key="2">
    <source>
        <dbReference type="EMBL" id="KIN04413.1"/>
    </source>
</evidence>